<proteinExistence type="predicted"/>
<feature type="transmembrane region" description="Helical" evidence="3">
    <location>
        <begin position="354"/>
        <end position="372"/>
    </location>
</feature>
<evidence type="ECO:0000256" key="1">
    <source>
        <dbReference type="SAM" id="Coils"/>
    </source>
</evidence>
<evidence type="ECO:0000313" key="5">
    <source>
        <dbReference type="Proteomes" id="UP001161325"/>
    </source>
</evidence>
<organism evidence="4 5">
    <name type="scientific">Roseisolibacter agri</name>
    <dbReference type="NCBI Taxonomy" id="2014610"/>
    <lineage>
        <taxon>Bacteria</taxon>
        <taxon>Pseudomonadati</taxon>
        <taxon>Gemmatimonadota</taxon>
        <taxon>Gemmatimonadia</taxon>
        <taxon>Gemmatimonadales</taxon>
        <taxon>Gemmatimonadaceae</taxon>
        <taxon>Roseisolibacter</taxon>
    </lineage>
</organism>
<dbReference type="AlphaFoldDB" id="A0AA37QF75"/>
<comment type="caution">
    <text evidence="4">The sequence shown here is derived from an EMBL/GenBank/DDBJ whole genome shotgun (WGS) entry which is preliminary data.</text>
</comment>
<sequence length="611" mass="66617">MTDDSTARRPANAFRSLFDRRRNGHGPHNGAADSRSPAPGPAAGPGPGDARLSEAYRQQGSRAVDGDGGSEDTGSPPLPVITTVSLDGARPIVVDDPLADSDGAASGVHAITKKTDYWFEREVGGIEKQAVEWADAWADKGLPRHDVPRTEPLQPEQVLAKRCAQTFRDWQLRVRTKMQDAIEKSSQQLGEHVGVLRSRVARLETVSHELAERGARIEKLRREVEAAKVDPVRYAAFVPNPVFWICAALLAGVEFFANFPVFRLLLPLDATLEQAGANAAQNIDDASWLAGLELFARNLVWNVEAGLVAAVAVIVLVLLGKQFGKSLRPLVTLREDDHPLSLGVVRTHRRQHGVSVAISLFGVLCVLGFLALSRGQIAATADSRVAQDSIALASARADFTKAQASRDRNGMNEALTRVQLREEALQRHQDAAAYARTVQLNNWSIALLNLGLIATAAMLGFGNAKADLGDGKGEHPDLVKLRERCNELRRELVTVDAESRTAVSQAHGSIGHVQHLLRAHPMRGWESKLKRLESVLPLFRGENARRRGLDPANIRAFDEPPVLELPPIDESLAFTEPAEFARLVQELNDLIARLAQIAPRISQMRAVEPVA</sequence>
<keyword evidence="1" id="KW-0175">Coiled coil</keyword>
<evidence type="ECO:0000256" key="2">
    <source>
        <dbReference type="SAM" id="MobiDB-lite"/>
    </source>
</evidence>
<keyword evidence="3" id="KW-1133">Transmembrane helix</keyword>
<accession>A0AA37QF75</accession>
<feature type="transmembrane region" description="Helical" evidence="3">
    <location>
        <begin position="242"/>
        <end position="262"/>
    </location>
</feature>
<gene>
    <name evidence="4" type="ORF">rosag_42690</name>
</gene>
<feature type="coiled-coil region" evidence="1">
    <location>
        <begin position="203"/>
        <end position="230"/>
    </location>
</feature>
<name>A0AA37QF75_9BACT</name>
<dbReference type="EMBL" id="BRXS01000007">
    <property type="protein sequence ID" value="GLC27756.1"/>
    <property type="molecule type" value="Genomic_DNA"/>
</dbReference>
<keyword evidence="3" id="KW-0472">Membrane</keyword>
<keyword evidence="3" id="KW-0812">Transmembrane</keyword>
<dbReference type="Proteomes" id="UP001161325">
    <property type="component" value="Unassembled WGS sequence"/>
</dbReference>
<feature type="transmembrane region" description="Helical" evidence="3">
    <location>
        <begin position="299"/>
        <end position="319"/>
    </location>
</feature>
<protein>
    <submittedName>
        <fullName evidence="4">Uncharacterized protein</fullName>
    </submittedName>
</protein>
<evidence type="ECO:0000256" key="3">
    <source>
        <dbReference type="SAM" id="Phobius"/>
    </source>
</evidence>
<evidence type="ECO:0000313" key="4">
    <source>
        <dbReference type="EMBL" id="GLC27756.1"/>
    </source>
</evidence>
<keyword evidence="5" id="KW-1185">Reference proteome</keyword>
<reference evidence="4" key="1">
    <citation type="submission" date="2022-08" db="EMBL/GenBank/DDBJ databases">
        <title>Draft genome sequencing of Roseisolibacter agri AW1220.</title>
        <authorList>
            <person name="Tobiishi Y."/>
            <person name="Tonouchi A."/>
        </authorList>
    </citation>
    <scope>NUCLEOTIDE SEQUENCE</scope>
    <source>
        <strain evidence="4">AW1220</strain>
    </source>
</reference>
<feature type="region of interest" description="Disordered" evidence="2">
    <location>
        <begin position="1"/>
        <end position="81"/>
    </location>
</feature>
<dbReference type="RefSeq" id="WP_284352189.1">
    <property type="nucleotide sequence ID" value="NZ_BRXS01000007.1"/>
</dbReference>